<dbReference type="GO" id="GO:0019901">
    <property type="term" value="F:protein kinase binding"/>
    <property type="evidence" value="ECO:0007669"/>
    <property type="project" value="Ensembl"/>
</dbReference>
<evidence type="ECO:0000313" key="5">
    <source>
        <dbReference type="Proteomes" id="UP000472240"/>
    </source>
</evidence>
<gene>
    <name evidence="4" type="primary">SPDYC</name>
</gene>
<dbReference type="CTD" id="387778"/>
<dbReference type="RefSeq" id="XP_032975973.1">
    <property type="nucleotide sequence ID" value="XM_033120082.1"/>
</dbReference>
<feature type="region of interest" description="Disordered" evidence="3">
    <location>
        <begin position="163"/>
        <end position="185"/>
    </location>
</feature>
<evidence type="ECO:0000256" key="2">
    <source>
        <dbReference type="ARBA" id="ARBA00023306"/>
    </source>
</evidence>
<dbReference type="Ensembl" id="ENSRFET00010007532.1">
    <property type="protein sequence ID" value="ENSRFEP00010006874.1"/>
    <property type="gene ID" value="ENSRFEG00010004666.1"/>
</dbReference>
<reference evidence="4 5" key="1">
    <citation type="journal article" date="2015" name="Annu Rev Anim Biosci">
        <title>The Genome 10K Project: a way forward.</title>
        <authorList>
            <person name="Koepfli K.P."/>
            <person name="Paten B."/>
            <person name="O'Brien S.J."/>
            <person name="Koepfli K.P."/>
            <person name="Paten B."/>
            <person name="Antunes A."/>
            <person name="Belov K."/>
            <person name="Bustamante C."/>
            <person name="Castoe T.A."/>
            <person name="Clawson H."/>
            <person name="Crawford A.J."/>
            <person name="Diekhans M."/>
            <person name="Distel D."/>
            <person name="Durbin R."/>
            <person name="Earl D."/>
            <person name="Fujita M.K."/>
            <person name="Gamble T."/>
            <person name="Georges A."/>
            <person name="Gemmell N."/>
            <person name="Gilbert M.T."/>
            <person name="Graves J.M."/>
            <person name="Green R.E."/>
            <person name="Hickey G."/>
            <person name="Jarvis E.D."/>
            <person name="Johnson W."/>
            <person name="Komissarov A."/>
            <person name="Korf I."/>
            <person name="Kuhn R."/>
            <person name="Larkin D.M."/>
            <person name="Lewin H."/>
            <person name="Lopez J.V."/>
            <person name="Ma J."/>
            <person name="Marques-Bonet T."/>
            <person name="Miller W."/>
            <person name="Murphy R."/>
            <person name="Pevzner P."/>
            <person name="Shapiro B."/>
            <person name="Steiner C."/>
            <person name="Tamazian G."/>
            <person name="Venkatesh B."/>
            <person name="Wang J."/>
            <person name="Wayne R."/>
            <person name="Wiley E."/>
            <person name="Yang H."/>
            <person name="Zhang G."/>
            <person name="Haussler D."/>
            <person name="Ryder O."/>
            <person name="O'Brien S.J."/>
        </authorList>
    </citation>
    <scope>NUCLEOTIDE SEQUENCE</scope>
</reference>
<dbReference type="OMA" id="MAKEPTH"/>
<dbReference type="PANTHER" id="PTHR31545">
    <property type="entry name" value="SEEDY PROTEIN A/C FAMILY MEMBER"/>
    <property type="match status" value="1"/>
</dbReference>
<reference evidence="4 5" key="2">
    <citation type="journal article" date="2018" name="Annu Rev Anim Biosci">
        <title>Bat Biology, Genomes, and the Bat1K Project: To Generate Chromosome-Level Genomes for All Living Bat Species.</title>
        <authorList>
            <person name="Teeling E.C."/>
            <person name="Vernes S.C."/>
            <person name="Davalos L.M."/>
            <person name="Ray D.A."/>
            <person name="Gilbert M.T.P."/>
            <person name="Myers E."/>
        </authorList>
    </citation>
    <scope>NUCLEOTIDE SEQUENCE</scope>
</reference>
<sequence>MSEAQDPAQVVVTQVKLWGWSREDGSSGSLRSRQHQELQAFLGLLEHSFLQEFLSRDPCFQISDKYLLAIALVYFRRANLKLSEYTRSNLFLALYLANDMEEDLEEAKCVIFPWALGKDWHHQVADFLHQRDKLWARMDFRAFVSRQCCEEVMAKEPSHWAWTRERRPHHGGAQRSGPEAQVPLPRGPGLSPPHCSLCSLPPLCSHCCHQPRPLAVLPKCSFSNPEWYHPPSHTCLSVAKDPWGGDFLMVLPSQLHLEPGTYTFHSELGTGAEWCSWETGRQVWVPREWEEEKEPGTSRPGHMSRLCHLLAV</sequence>
<dbReference type="AlphaFoldDB" id="A0A671E0H5"/>
<accession>A0A671E0H5</accession>
<keyword evidence="2" id="KW-0131">Cell cycle</keyword>
<comment type="similarity">
    <text evidence="1">Belongs to the Speedy/Ringo family.</text>
</comment>
<organism evidence="4 5">
    <name type="scientific">Rhinolophus ferrumequinum</name>
    <name type="common">Greater horseshoe bat</name>
    <dbReference type="NCBI Taxonomy" id="59479"/>
    <lineage>
        <taxon>Eukaryota</taxon>
        <taxon>Metazoa</taxon>
        <taxon>Chordata</taxon>
        <taxon>Craniata</taxon>
        <taxon>Vertebrata</taxon>
        <taxon>Euteleostomi</taxon>
        <taxon>Mammalia</taxon>
        <taxon>Eutheria</taxon>
        <taxon>Laurasiatheria</taxon>
        <taxon>Chiroptera</taxon>
        <taxon>Yinpterochiroptera</taxon>
        <taxon>Rhinolophoidea</taxon>
        <taxon>Rhinolophidae</taxon>
        <taxon>Rhinolophinae</taxon>
        <taxon>Rhinolophus</taxon>
    </lineage>
</organism>
<dbReference type="PANTHER" id="PTHR31545:SF2">
    <property type="entry name" value="SPEEDY PROTEIN C"/>
    <property type="match status" value="1"/>
</dbReference>
<evidence type="ECO:0000256" key="3">
    <source>
        <dbReference type="SAM" id="MobiDB-lite"/>
    </source>
</evidence>
<dbReference type="Pfam" id="PF11357">
    <property type="entry name" value="Spy1"/>
    <property type="match status" value="1"/>
</dbReference>
<proteinExistence type="inferred from homology"/>
<dbReference type="GeneID" id="117030212"/>
<name>A0A671E0H5_RHIFE</name>
<evidence type="ECO:0000256" key="1">
    <source>
        <dbReference type="ARBA" id="ARBA00010932"/>
    </source>
</evidence>
<dbReference type="GeneTree" id="ENSGT00940000154524"/>
<keyword evidence="5" id="KW-1185">Reference proteome</keyword>
<dbReference type="Proteomes" id="UP000472240">
    <property type="component" value="Chromosome 11"/>
</dbReference>
<dbReference type="InterPro" id="IPR052316">
    <property type="entry name" value="Speedy-Ringo_regulator"/>
</dbReference>
<reference evidence="4" key="5">
    <citation type="submission" date="2025-09" db="UniProtKB">
        <authorList>
            <consortium name="Ensembl"/>
        </authorList>
    </citation>
    <scope>IDENTIFICATION</scope>
</reference>
<dbReference type="InParanoid" id="A0A671E0H5"/>
<reference evidence="5" key="3">
    <citation type="submission" date="2018-12" db="EMBL/GenBank/DDBJ databases">
        <title>G10K-VGP greater horseshoe bat female genome, primary haplotype.</title>
        <authorList>
            <person name="Teeling E."/>
            <person name="Myers G."/>
            <person name="Vernes S."/>
            <person name="Pippel M."/>
            <person name="Winkler S."/>
            <person name="Fedrigo O."/>
            <person name="Rhie A."/>
            <person name="Koren S."/>
            <person name="Phillippy A."/>
            <person name="Lewin H."/>
            <person name="Damas J."/>
            <person name="Howe K."/>
            <person name="Mountcastle J."/>
            <person name="Jarvis E.D."/>
        </authorList>
    </citation>
    <scope>NUCLEOTIDE SEQUENCE [LARGE SCALE GENOMIC DNA]</scope>
</reference>
<reference evidence="4" key="4">
    <citation type="submission" date="2025-08" db="UniProtKB">
        <authorList>
            <consortium name="Ensembl"/>
        </authorList>
    </citation>
    <scope>IDENTIFICATION</scope>
</reference>
<dbReference type="InterPro" id="IPR020984">
    <property type="entry name" value="Speedy"/>
</dbReference>
<protein>
    <submittedName>
        <fullName evidence="4">Speedy/RINGO cell cycle regulator family member C</fullName>
    </submittedName>
</protein>
<evidence type="ECO:0000313" key="4">
    <source>
        <dbReference type="Ensembl" id="ENSRFEP00010006874.1"/>
    </source>
</evidence>